<sequence>MMMSRRGNGNLLQQLEKILLDSPPSPQLIVGFKQIFADLVSQLSKLEKENAHLEHTFKRDKETHKKHLQQLEDEMEKQVKQLKESVYQQLKQESDAENRALRAQLEAEKAELQAQLSLFQTFGNHLKHDQGEQTERMRAAHSKLEDAHQDNRQLRINLAEMQTNVAVLRSDVAQLRTQYEDKCKELHKEKEVVFEYMHEHDHLTRQLHLLHEANKRLQDLNDHLRGSMDAAQLYRQMQTFRKTPLLRDTSMVAESETNMDEITFGLKRFMEDIDSGMSTMREDNHSEDEDHNKSRNSLPSFEPLTTSTPLGFSSLQNPERTFKVVFAGDANVGKSTFILHVSKGVFVPTVSSTL</sequence>
<dbReference type="InterPro" id="IPR027417">
    <property type="entry name" value="P-loop_NTPase"/>
</dbReference>
<dbReference type="HOGENOM" id="CLU_784325_0_0_1"/>
<dbReference type="EnsemblMetazoa" id="SMAR002563-RA">
    <property type="protein sequence ID" value="SMAR002563-PA"/>
    <property type="gene ID" value="SMAR002563"/>
</dbReference>
<dbReference type="eggNOG" id="KOG0078">
    <property type="taxonomic scope" value="Eukaryota"/>
</dbReference>
<dbReference type="AlphaFoldDB" id="T1INI4"/>
<dbReference type="PhylomeDB" id="T1INI4"/>
<accession>T1INI4</accession>
<feature type="coiled-coil region" evidence="1">
    <location>
        <begin position="36"/>
        <end position="178"/>
    </location>
</feature>
<dbReference type="Proteomes" id="UP000014500">
    <property type="component" value="Unassembled WGS sequence"/>
</dbReference>
<dbReference type="EMBL" id="JH431176">
    <property type="status" value="NOT_ANNOTATED_CDS"/>
    <property type="molecule type" value="Genomic_DNA"/>
</dbReference>
<reference evidence="3" key="2">
    <citation type="submission" date="2015-02" db="UniProtKB">
        <authorList>
            <consortium name="EnsemblMetazoa"/>
        </authorList>
    </citation>
    <scope>IDENTIFICATION</scope>
</reference>
<keyword evidence="4" id="KW-1185">Reference proteome</keyword>
<feature type="region of interest" description="Disordered" evidence="2">
    <location>
        <begin position="278"/>
        <end position="313"/>
    </location>
</feature>
<evidence type="ECO:0000256" key="1">
    <source>
        <dbReference type="SAM" id="Coils"/>
    </source>
</evidence>
<proteinExistence type="predicted"/>
<reference evidence="4" key="1">
    <citation type="submission" date="2011-05" db="EMBL/GenBank/DDBJ databases">
        <authorList>
            <person name="Richards S.R."/>
            <person name="Qu J."/>
            <person name="Jiang H."/>
            <person name="Jhangiani S.N."/>
            <person name="Agravi P."/>
            <person name="Goodspeed R."/>
            <person name="Gross S."/>
            <person name="Mandapat C."/>
            <person name="Jackson L."/>
            <person name="Mathew T."/>
            <person name="Pu L."/>
            <person name="Thornton R."/>
            <person name="Saada N."/>
            <person name="Wilczek-Boney K.B."/>
            <person name="Lee S."/>
            <person name="Kovar C."/>
            <person name="Wu Y."/>
            <person name="Scherer S.E."/>
            <person name="Worley K.C."/>
            <person name="Muzny D.M."/>
            <person name="Gibbs R."/>
        </authorList>
    </citation>
    <scope>NUCLEOTIDE SEQUENCE</scope>
    <source>
        <strain evidence="4">Brora</strain>
    </source>
</reference>
<feature type="compositionally biased region" description="Polar residues" evidence="2">
    <location>
        <begin position="295"/>
        <end position="313"/>
    </location>
</feature>
<evidence type="ECO:0000313" key="3">
    <source>
        <dbReference type="EnsemblMetazoa" id="SMAR002563-PA"/>
    </source>
</evidence>
<name>T1INI4_STRMM</name>
<evidence type="ECO:0000313" key="4">
    <source>
        <dbReference type="Proteomes" id="UP000014500"/>
    </source>
</evidence>
<feature type="compositionally biased region" description="Basic and acidic residues" evidence="2">
    <location>
        <begin position="280"/>
        <end position="293"/>
    </location>
</feature>
<dbReference type="Gene3D" id="3.40.50.300">
    <property type="entry name" value="P-loop containing nucleotide triphosphate hydrolases"/>
    <property type="match status" value="1"/>
</dbReference>
<dbReference type="STRING" id="126957.T1INI4"/>
<evidence type="ECO:0000256" key="2">
    <source>
        <dbReference type="SAM" id="MobiDB-lite"/>
    </source>
</evidence>
<dbReference type="SUPFAM" id="SSF52540">
    <property type="entry name" value="P-loop containing nucleoside triphosphate hydrolases"/>
    <property type="match status" value="1"/>
</dbReference>
<organism evidence="3 4">
    <name type="scientific">Strigamia maritima</name>
    <name type="common">European centipede</name>
    <name type="synonym">Geophilus maritimus</name>
    <dbReference type="NCBI Taxonomy" id="126957"/>
    <lineage>
        <taxon>Eukaryota</taxon>
        <taxon>Metazoa</taxon>
        <taxon>Ecdysozoa</taxon>
        <taxon>Arthropoda</taxon>
        <taxon>Myriapoda</taxon>
        <taxon>Chilopoda</taxon>
        <taxon>Pleurostigmophora</taxon>
        <taxon>Geophilomorpha</taxon>
        <taxon>Linotaeniidae</taxon>
        <taxon>Strigamia</taxon>
    </lineage>
</organism>
<protein>
    <submittedName>
        <fullName evidence="3">Uncharacterized protein</fullName>
    </submittedName>
</protein>
<keyword evidence="1" id="KW-0175">Coiled coil</keyword>